<accession>A0A834C093</accession>
<organism evidence="1 2">
    <name type="scientific">Oryzias melastigma</name>
    <name type="common">Marine medaka</name>
    <dbReference type="NCBI Taxonomy" id="30732"/>
    <lineage>
        <taxon>Eukaryota</taxon>
        <taxon>Metazoa</taxon>
        <taxon>Chordata</taxon>
        <taxon>Craniata</taxon>
        <taxon>Vertebrata</taxon>
        <taxon>Euteleostomi</taxon>
        <taxon>Actinopterygii</taxon>
        <taxon>Neopterygii</taxon>
        <taxon>Teleostei</taxon>
        <taxon>Neoteleostei</taxon>
        <taxon>Acanthomorphata</taxon>
        <taxon>Ovalentaria</taxon>
        <taxon>Atherinomorphae</taxon>
        <taxon>Beloniformes</taxon>
        <taxon>Adrianichthyidae</taxon>
        <taxon>Oryziinae</taxon>
        <taxon>Oryzias</taxon>
    </lineage>
</organism>
<sequence>MLDCISNGSGSGELWLLGFGLSVREMQTRADSPLHPQETLGFQLLPSAKTSAWRTQTTSALRIPNSSERVSEDQRGIAAPMLVVLAPFREFKLPSLHLWSSIHLG</sequence>
<dbReference type="Proteomes" id="UP000646548">
    <property type="component" value="Unassembled WGS sequence"/>
</dbReference>
<dbReference type="EMBL" id="WKFB01000518">
    <property type="protein sequence ID" value="KAF6720679.1"/>
    <property type="molecule type" value="Genomic_DNA"/>
</dbReference>
<reference evidence="1" key="1">
    <citation type="journal article" name="BMC Genomics">
        <title>Long-read sequencing and de novo genome assembly of marine medaka (Oryzias melastigma).</title>
        <authorList>
            <person name="Liang P."/>
            <person name="Saqib H.S.A."/>
            <person name="Ni X."/>
            <person name="Shen Y."/>
        </authorList>
    </citation>
    <scope>NUCLEOTIDE SEQUENCE</scope>
    <source>
        <strain evidence="1">Bigg-433</strain>
    </source>
</reference>
<evidence type="ECO:0000313" key="1">
    <source>
        <dbReference type="EMBL" id="KAF6720679.1"/>
    </source>
</evidence>
<name>A0A834C093_ORYME</name>
<evidence type="ECO:0000313" key="2">
    <source>
        <dbReference type="Proteomes" id="UP000646548"/>
    </source>
</evidence>
<comment type="caution">
    <text evidence="1">The sequence shown here is derived from an EMBL/GenBank/DDBJ whole genome shotgun (WGS) entry which is preliminary data.</text>
</comment>
<gene>
    <name evidence="1" type="ORF">FQA47_006100</name>
</gene>
<dbReference type="AlphaFoldDB" id="A0A834C093"/>
<proteinExistence type="predicted"/>
<protein>
    <submittedName>
        <fullName evidence="1">Uncharacterized protein</fullName>
    </submittedName>
</protein>